<evidence type="ECO:0000313" key="11">
    <source>
        <dbReference type="EMBL" id="MFD1630006.1"/>
    </source>
</evidence>
<dbReference type="PRINTS" id="PR00134">
    <property type="entry name" value="GLHYDRLASE10"/>
</dbReference>
<keyword evidence="4" id="KW-0732">Signal</keyword>
<dbReference type="InterPro" id="IPR017853">
    <property type="entry name" value="GH"/>
</dbReference>
<organism evidence="11 12">
    <name type="scientific">Pseudopedobacter beijingensis</name>
    <dbReference type="NCBI Taxonomy" id="1207056"/>
    <lineage>
        <taxon>Bacteria</taxon>
        <taxon>Pseudomonadati</taxon>
        <taxon>Bacteroidota</taxon>
        <taxon>Sphingobacteriia</taxon>
        <taxon>Sphingobacteriales</taxon>
        <taxon>Sphingobacteriaceae</taxon>
        <taxon>Pseudopedobacter</taxon>
    </lineage>
</organism>
<sequence length="359" mass="40509">MRKFLFVMTMSICTVLSCIKGQEEPVFPSPDLTIPIEEGVTLKGELPFPFGAAVNNNLLKNRAAYRETVIKECNSVTAENAMKFSQLHPSENVYNWTEADYLVNFAQQNGMRVHGHTLIWHKNPPAWVLNYQGDAVAWDQLLKNHIQTVVGHYKGKVASWDVVNEVMAENGTLRTESIWYQKLGPQFIEKAFIYAHEADPDALLFYNDYGHEFGPTKRTAIINLVNDLKSKGVPIHGIGMQMHTRYTQSDANLAAAINTATATGLKVHIAELDIQMNPDNVQDLVFSAGLAAQQKAKYEFIVKTYNAIPKDQQFGITTWNVGDADTWIRGEYNRPDWPLPFDDNYQRKPAYQGILDGVK</sequence>
<dbReference type="PANTHER" id="PTHR31490">
    <property type="entry name" value="GLYCOSYL HYDROLASE"/>
    <property type="match status" value="1"/>
</dbReference>
<keyword evidence="5 9" id="KW-0378">Hydrolase</keyword>
<dbReference type="Proteomes" id="UP001597118">
    <property type="component" value="Unassembled WGS sequence"/>
</dbReference>
<dbReference type="SUPFAM" id="SSF51445">
    <property type="entry name" value="(Trans)glycosidases"/>
    <property type="match status" value="1"/>
</dbReference>
<evidence type="ECO:0000256" key="7">
    <source>
        <dbReference type="ARBA" id="ARBA00023295"/>
    </source>
</evidence>
<protein>
    <recommendedName>
        <fullName evidence="9">Beta-xylanase</fullName>
        <ecNumber evidence="9">3.2.1.8</ecNumber>
    </recommendedName>
</protein>
<dbReference type="PANTHER" id="PTHR31490:SF88">
    <property type="entry name" value="BETA-XYLANASE"/>
    <property type="match status" value="1"/>
</dbReference>
<dbReference type="Gene3D" id="3.20.20.80">
    <property type="entry name" value="Glycosidases"/>
    <property type="match status" value="1"/>
</dbReference>
<dbReference type="PROSITE" id="PS51257">
    <property type="entry name" value="PROKAR_LIPOPROTEIN"/>
    <property type="match status" value="1"/>
</dbReference>
<dbReference type="RefSeq" id="WP_379662382.1">
    <property type="nucleotide sequence ID" value="NZ_JBHUDG010000013.1"/>
</dbReference>
<evidence type="ECO:0000256" key="2">
    <source>
        <dbReference type="ARBA" id="ARBA00007495"/>
    </source>
</evidence>
<evidence type="ECO:0000256" key="4">
    <source>
        <dbReference type="ARBA" id="ARBA00022729"/>
    </source>
</evidence>
<dbReference type="InterPro" id="IPR001000">
    <property type="entry name" value="GH10_dom"/>
</dbReference>
<gene>
    <name evidence="11" type="ORF">ACFSAH_08965</name>
</gene>
<keyword evidence="6 9" id="KW-0119">Carbohydrate metabolism</keyword>
<evidence type="ECO:0000256" key="8">
    <source>
        <dbReference type="ARBA" id="ARBA00023326"/>
    </source>
</evidence>
<accession>A0ABW4IEG4</accession>
<comment type="similarity">
    <text evidence="2 9">Belongs to the glycosyl hydrolase 10 (cellulase F) family.</text>
</comment>
<dbReference type="InterPro" id="IPR044846">
    <property type="entry name" value="GH10"/>
</dbReference>
<evidence type="ECO:0000256" key="1">
    <source>
        <dbReference type="ARBA" id="ARBA00000681"/>
    </source>
</evidence>
<evidence type="ECO:0000313" key="12">
    <source>
        <dbReference type="Proteomes" id="UP001597118"/>
    </source>
</evidence>
<dbReference type="SMART" id="SM00633">
    <property type="entry name" value="Glyco_10"/>
    <property type="match status" value="1"/>
</dbReference>
<keyword evidence="7 9" id="KW-0326">Glycosidase</keyword>
<evidence type="ECO:0000259" key="10">
    <source>
        <dbReference type="PROSITE" id="PS51760"/>
    </source>
</evidence>
<dbReference type="EC" id="3.2.1.8" evidence="9"/>
<evidence type="ECO:0000256" key="3">
    <source>
        <dbReference type="ARBA" id="ARBA00022651"/>
    </source>
</evidence>
<proteinExistence type="inferred from homology"/>
<comment type="catalytic activity">
    <reaction evidence="1 9">
        <text>Endohydrolysis of (1-&gt;4)-beta-D-xylosidic linkages in xylans.</text>
        <dbReference type="EC" id="3.2.1.8"/>
    </reaction>
</comment>
<dbReference type="PROSITE" id="PS51760">
    <property type="entry name" value="GH10_2"/>
    <property type="match status" value="1"/>
</dbReference>
<feature type="domain" description="GH10" evidence="10">
    <location>
        <begin position="43"/>
        <end position="357"/>
    </location>
</feature>
<dbReference type="EMBL" id="JBHUDG010000013">
    <property type="protein sequence ID" value="MFD1630006.1"/>
    <property type="molecule type" value="Genomic_DNA"/>
</dbReference>
<keyword evidence="8 9" id="KW-0624">Polysaccharide degradation</keyword>
<dbReference type="Pfam" id="PF00331">
    <property type="entry name" value="Glyco_hydro_10"/>
    <property type="match status" value="1"/>
</dbReference>
<evidence type="ECO:0000256" key="9">
    <source>
        <dbReference type="RuleBase" id="RU361174"/>
    </source>
</evidence>
<keyword evidence="12" id="KW-1185">Reference proteome</keyword>
<evidence type="ECO:0000256" key="6">
    <source>
        <dbReference type="ARBA" id="ARBA00023277"/>
    </source>
</evidence>
<reference evidence="12" key="1">
    <citation type="journal article" date="2019" name="Int. J. Syst. Evol. Microbiol.">
        <title>The Global Catalogue of Microorganisms (GCM) 10K type strain sequencing project: providing services to taxonomists for standard genome sequencing and annotation.</title>
        <authorList>
            <consortium name="The Broad Institute Genomics Platform"/>
            <consortium name="The Broad Institute Genome Sequencing Center for Infectious Disease"/>
            <person name="Wu L."/>
            <person name="Ma J."/>
        </authorList>
    </citation>
    <scope>NUCLEOTIDE SEQUENCE [LARGE SCALE GENOMIC DNA]</scope>
    <source>
        <strain evidence="12">CCUG 53762</strain>
    </source>
</reference>
<keyword evidence="3" id="KW-0858">Xylan degradation</keyword>
<name>A0ABW4IEG4_9SPHI</name>
<comment type="caution">
    <text evidence="11">The sequence shown here is derived from an EMBL/GenBank/DDBJ whole genome shotgun (WGS) entry which is preliminary data.</text>
</comment>
<evidence type="ECO:0000256" key="5">
    <source>
        <dbReference type="ARBA" id="ARBA00022801"/>
    </source>
</evidence>